<dbReference type="RefSeq" id="WP_104837711.1">
    <property type="nucleotide sequence ID" value="NZ_CP026606.1"/>
</dbReference>
<dbReference type="Proteomes" id="UP000567099">
    <property type="component" value="Unassembled WGS sequence"/>
</dbReference>
<dbReference type="EMBL" id="JACHED010000003">
    <property type="protein sequence ID" value="MBB6497395.1"/>
    <property type="molecule type" value="Genomic_DNA"/>
</dbReference>
<dbReference type="EMBL" id="JACCQJ010000002">
    <property type="protein sequence ID" value="MBG0769559.1"/>
    <property type="molecule type" value="Genomic_DNA"/>
</dbReference>
<reference evidence="7" key="1">
    <citation type="journal article" date="2018" name="Genome Announc.">
        <title>Complete Genome Sequence of the Methanococcus maripaludis Type Strain JJ (DSM 2067), a Model for Selenoprotein Synthesis in Archaea.</title>
        <authorList>
            <person name="Poehlein A."/>
            <person name="Heym D."/>
            <person name="Quitzke V."/>
            <person name="Fersch J."/>
            <person name="Daniel R."/>
            <person name="Rother M."/>
        </authorList>
    </citation>
    <scope>NUCLEOTIDE SEQUENCE [LARGE SCALE GENOMIC DNA]</scope>
    <source>
        <strain evidence="7">DSM 2067</strain>
    </source>
</reference>
<evidence type="ECO:0000313" key="10">
    <source>
        <dbReference type="Proteomes" id="UP000590564"/>
    </source>
</evidence>
<evidence type="ECO:0000313" key="9">
    <source>
        <dbReference type="Proteomes" id="UP000568063"/>
    </source>
</evidence>
<evidence type="ECO:0000313" key="7">
    <source>
        <dbReference type="Proteomes" id="UP000239462"/>
    </source>
</evidence>
<keyword evidence="1" id="KW-1133">Transmembrane helix</keyword>
<dbReference type="EMBL" id="JACDUM010000002">
    <property type="protein sequence ID" value="MBA2860451.1"/>
    <property type="molecule type" value="Genomic_DNA"/>
</dbReference>
<reference evidence="8 9" key="3">
    <citation type="submission" date="2020-07" db="EMBL/GenBank/DDBJ databases">
        <title>Genomic Encyclopedia of Type Strains, Phase IV (KMG-V): Genome sequencing to study the core and pangenomes of soil and plant-associated prokaryotes.</title>
        <authorList>
            <person name="Whitman W."/>
        </authorList>
    </citation>
    <scope>NUCLEOTIDE SEQUENCE [LARGE SCALE GENOMIC DNA]</scope>
    <source>
        <strain evidence="4 8">C13</strain>
        <strain evidence="3 9">C9</strain>
        <strain evidence="5 10">D1</strain>
    </source>
</reference>
<dbReference type="Proteomes" id="UP000590564">
    <property type="component" value="Unassembled WGS sequence"/>
</dbReference>
<reference evidence="2" key="2">
    <citation type="submission" date="2018-02" db="EMBL/GenBank/DDBJ databases">
        <title>Complete genome sequence of the Methanococcus maripaludis type strain JJ (DSM 2067), a model for selenoprotein synthesis in Archaea.</title>
        <authorList>
            <person name="Poehlein A."/>
            <person name="Heym D."/>
            <person name="Quitzke V."/>
            <person name="Fersch J."/>
            <person name="Daniel R."/>
            <person name="Rother M."/>
        </authorList>
    </citation>
    <scope>NUCLEOTIDE SEQUENCE [LARGE SCALE GENOMIC DNA]</scope>
    <source>
        <strain evidence="2">DSM 2067</strain>
    </source>
</reference>
<evidence type="ECO:0000313" key="5">
    <source>
        <dbReference type="EMBL" id="MBB6497395.1"/>
    </source>
</evidence>
<evidence type="ECO:0000313" key="3">
    <source>
        <dbReference type="EMBL" id="MBA2860451.1"/>
    </source>
</evidence>
<dbReference type="Proteomes" id="UP000714405">
    <property type="component" value="Unassembled WGS sequence"/>
</dbReference>
<dbReference type="EMBL" id="JACDUO010000002">
    <property type="protein sequence ID" value="MBA2864545.1"/>
    <property type="molecule type" value="Genomic_DNA"/>
</dbReference>
<organism evidence="2 7">
    <name type="scientific">Methanococcus maripaludis</name>
    <name type="common">Methanococcus deltae</name>
    <dbReference type="NCBI Taxonomy" id="39152"/>
    <lineage>
        <taxon>Archaea</taxon>
        <taxon>Methanobacteriati</taxon>
        <taxon>Methanobacteriota</taxon>
        <taxon>Methanomada group</taxon>
        <taxon>Methanococci</taxon>
        <taxon>Methanococcales</taxon>
        <taxon>Methanococcaceae</taxon>
        <taxon>Methanococcus</taxon>
    </lineage>
</organism>
<dbReference type="KEGG" id="mmad:MMJJ_07090"/>
<keyword evidence="1" id="KW-0472">Membrane</keyword>
<evidence type="ECO:0000313" key="2">
    <source>
        <dbReference type="EMBL" id="AVB76123.1"/>
    </source>
</evidence>
<dbReference type="AlphaFoldDB" id="A0A2L1C9Z3"/>
<protein>
    <submittedName>
        <fullName evidence="2">Uncharacterized protein</fullName>
    </submittedName>
</protein>
<dbReference type="Proteomes" id="UP000568063">
    <property type="component" value="Unassembled WGS sequence"/>
</dbReference>
<feature type="transmembrane region" description="Helical" evidence="1">
    <location>
        <begin position="78"/>
        <end position="96"/>
    </location>
</feature>
<name>A0A2L1C9Z3_METMI</name>
<feature type="transmembrane region" description="Helical" evidence="1">
    <location>
        <begin position="28"/>
        <end position="45"/>
    </location>
</feature>
<evidence type="ECO:0000256" key="1">
    <source>
        <dbReference type="SAM" id="Phobius"/>
    </source>
</evidence>
<keyword evidence="1" id="KW-0812">Transmembrane</keyword>
<dbReference type="GeneID" id="36101799"/>
<evidence type="ECO:0000313" key="4">
    <source>
        <dbReference type="EMBL" id="MBA2864545.1"/>
    </source>
</evidence>
<dbReference type="EMBL" id="CP026606">
    <property type="protein sequence ID" value="AVB76123.1"/>
    <property type="molecule type" value="Genomic_DNA"/>
</dbReference>
<accession>A0A2L1C9Z3</accession>
<evidence type="ECO:0000313" key="8">
    <source>
        <dbReference type="Proteomes" id="UP000567099"/>
    </source>
</evidence>
<dbReference type="Proteomes" id="UP000239462">
    <property type="component" value="Chromosome"/>
</dbReference>
<reference evidence="6" key="4">
    <citation type="submission" date="2020-07" db="EMBL/GenBank/DDBJ databases">
        <title>Severe corrosion of carbon steel in oil field produced water can be linked to methanogenic archaea containing a special type of NiFe hydrogenase.</title>
        <authorList>
            <person name="Lahme S."/>
            <person name="Mand J."/>
            <person name="Longwell J."/>
            <person name="Smith R."/>
            <person name="Enning D."/>
        </authorList>
    </citation>
    <scope>NUCLEOTIDE SEQUENCE</scope>
    <source>
        <strain evidence="6">MIC098Bin5</strain>
    </source>
</reference>
<evidence type="ECO:0000313" key="6">
    <source>
        <dbReference type="EMBL" id="MBG0769559.1"/>
    </source>
</evidence>
<sequence>MNGELFLILIISQLVLWIFVTKIRLGKSVSFVFGSILIILAYYRLLFMDPDIELVCSANNFGIIKNGIINCSLSSKELFLVAIVPWVGYLCNAYILKVKQFTKF</sequence>
<gene>
    <name evidence="6" type="ORF">H0S71_06660</name>
    <name evidence="3" type="ORF">HNP91_001266</name>
    <name evidence="4" type="ORF">HNP94_001567</name>
    <name evidence="5" type="ORF">HNP96_001438</name>
    <name evidence="2" type="ORF">MMJJ_07090</name>
</gene>
<feature type="transmembrane region" description="Helical" evidence="1">
    <location>
        <begin position="6"/>
        <end position="21"/>
    </location>
</feature>
<proteinExistence type="predicted"/>